<feature type="compositionally biased region" description="Polar residues" evidence="1">
    <location>
        <begin position="109"/>
        <end position="167"/>
    </location>
</feature>
<name>A0AAN7QGP2_TRANT</name>
<comment type="caution">
    <text evidence="2">The sequence shown here is derived from an EMBL/GenBank/DDBJ whole genome shotgun (WGS) entry which is preliminary data.</text>
</comment>
<feature type="compositionally biased region" description="Polar residues" evidence="1">
    <location>
        <begin position="709"/>
        <end position="720"/>
    </location>
</feature>
<accession>A0AAN7QGP2</accession>
<dbReference type="Proteomes" id="UP001346149">
    <property type="component" value="Unassembled WGS sequence"/>
</dbReference>
<gene>
    <name evidence="2" type="ORF">SAY86_014869</name>
</gene>
<keyword evidence="3" id="KW-1185">Reference proteome</keyword>
<feature type="compositionally biased region" description="Polar residues" evidence="1">
    <location>
        <begin position="650"/>
        <end position="702"/>
    </location>
</feature>
<feature type="region of interest" description="Disordered" evidence="1">
    <location>
        <begin position="65"/>
        <end position="94"/>
    </location>
</feature>
<organism evidence="2 3">
    <name type="scientific">Trapa natans</name>
    <name type="common">Water chestnut</name>
    <dbReference type="NCBI Taxonomy" id="22666"/>
    <lineage>
        <taxon>Eukaryota</taxon>
        <taxon>Viridiplantae</taxon>
        <taxon>Streptophyta</taxon>
        <taxon>Embryophyta</taxon>
        <taxon>Tracheophyta</taxon>
        <taxon>Spermatophyta</taxon>
        <taxon>Magnoliopsida</taxon>
        <taxon>eudicotyledons</taxon>
        <taxon>Gunneridae</taxon>
        <taxon>Pentapetalae</taxon>
        <taxon>rosids</taxon>
        <taxon>malvids</taxon>
        <taxon>Myrtales</taxon>
        <taxon>Lythraceae</taxon>
        <taxon>Trapa</taxon>
    </lineage>
</organism>
<feature type="compositionally biased region" description="Polar residues" evidence="1">
    <location>
        <begin position="627"/>
        <end position="641"/>
    </location>
</feature>
<feature type="region of interest" description="Disordered" evidence="1">
    <location>
        <begin position="1"/>
        <end position="43"/>
    </location>
</feature>
<dbReference type="Pfam" id="PF01803">
    <property type="entry name" value="LIM_bind"/>
    <property type="match status" value="1"/>
</dbReference>
<evidence type="ECO:0000313" key="2">
    <source>
        <dbReference type="EMBL" id="KAK4767119.1"/>
    </source>
</evidence>
<evidence type="ECO:0000256" key="1">
    <source>
        <dbReference type="SAM" id="MobiDB-lite"/>
    </source>
</evidence>
<evidence type="ECO:0000313" key="3">
    <source>
        <dbReference type="Proteomes" id="UP001346149"/>
    </source>
</evidence>
<dbReference type="EMBL" id="JAXQNO010000022">
    <property type="protein sequence ID" value="KAK4767119.1"/>
    <property type="molecule type" value="Genomic_DNA"/>
</dbReference>
<feature type="region of interest" description="Disordered" evidence="1">
    <location>
        <begin position="109"/>
        <end position="169"/>
    </location>
</feature>
<feature type="region of interest" description="Disordered" evidence="1">
    <location>
        <begin position="560"/>
        <end position="733"/>
    </location>
</feature>
<dbReference type="InterPro" id="IPR029005">
    <property type="entry name" value="LIM-bd/SEUSS"/>
</dbReference>
<dbReference type="PANTHER" id="PTHR10378">
    <property type="entry name" value="LIM DOMAIN-BINDING PROTEIN"/>
    <property type="match status" value="1"/>
</dbReference>
<feature type="compositionally biased region" description="Polar residues" evidence="1">
    <location>
        <begin position="65"/>
        <end position="82"/>
    </location>
</feature>
<evidence type="ECO:0008006" key="4">
    <source>
        <dbReference type="Google" id="ProtNLM"/>
    </source>
</evidence>
<reference evidence="2 3" key="1">
    <citation type="journal article" date="2023" name="Hortic Res">
        <title>Pangenome of water caltrop reveals structural variations and asymmetric subgenome divergence after allopolyploidization.</title>
        <authorList>
            <person name="Zhang X."/>
            <person name="Chen Y."/>
            <person name="Wang L."/>
            <person name="Yuan Y."/>
            <person name="Fang M."/>
            <person name="Shi L."/>
            <person name="Lu R."/>
            <person name="Comes H.P."/>
            <person name="Ma Y."/>
            <person name="Chen Y."/>
            <person name="Huang G."/>
            <person name="Zhou Y."/>
            <person name="Zheng Z."/>
            <person name="Qiu Y."/>
        </authorList>
    </citation>
    <scope>NUCLEOTIDE SEQUENCE [LARGE SCALE GENOMIC DNA]</scope>
    <source>
        <strain evidence="2">F231</strain>
    </source>
</reference>
<protein>
    <recommendedName>
        <fullName evidence="4">Transcriptional corepressor SEUSS</fullName>
    </recommendedName>
</protein>
<sequence length="862" mass="93904">MVISGPPTSIGGSQNVSPSLLRSNSGMSEGVPSQASFPSLVSSHPQMGNMSVLGNMQNMSSILSQSFRSNSQNPVFSSSMNGQRGGMDAGTGAELDSLANAGNVMNYNSPSSSSFLPGNPSTSGQFQGQHFQNPSNQMIPDQSPSGQHEQNNFPSNQQAAQQFSGPSKAQLRGLASLGPVKLEPQMITEQLQSMKNMNAMKLEPQQIPISSMRNLPPVKMEPQLHSESPLFLQQQQQLMQLPRQSSSPVQLTLLEQQRIFQIQQQQQQQQQQLVKVLPQQRIQVPQHFQQQNLAIRPPPVKSGYEPGMCARKLTHYMYQQQQRPEDNNIEFWRKFVDVYFARNAKKKWCVSMYGSGRQTTGVFPQDVWHCDICNQKPGRGFEATYEVLPRLFKIKYESGTLEELLYVDMPREYQNSSGQIILEYEKATQESVFDQLRVVREGQLRVIFTPELKICSWEFCARRHEELIPRRLLVPQVSQLGAVAQKYQAATQNASPTVPELQNNCNLFLSSARQLAKSLEVPLVNDLGYTKRYVRCLQISEVVNCMKDLIDYSRETRTGPMESLAKYSRRAATSVGPRQGQLTDEQLQHQRQQLVAASPNVNDGHQSSSQSASSQIPATSSGGPGNNPLNLASNCGSSSSAMGALHHHNSMNTRQQNSISNTSSPYNGIAQNQSPGSSGSIPPTHSGNTNSNALQTSQSALSATAHVGSANSLPNTTGQQAEPEPNSMAQSSVQKILQNTISTTLQGAGSLGSNIKSRNGSLPVGLNPSPSLGNANGFLGSGGYDPAGVAGLGQSAMMINGLRVAMGNSSLMNVRVGMSSMIRDQTVNHLHQQDIGNQAMNSLGPMNGAGLSSNLQYEWKSP</sequence>
<proteinExistence type="predicted"/>
<feature type="compositionally biased region" description="Low complexity" evidence="1">
    <location>
        <begin position="606"/>
        <end position="621"/>
    </location>
</feature>
<feature type="compositionally biased region" description="Polar residues" evidence="1">
    <location>
        <begin position="580"/>
        <end position="605"/>
    </location>
</feature>
<dbReference type="AlphaFoldDB" id="A0AAN7QGP2"/>